<evidence type="ECO:0000313" key="6">
    <source>
        <dbReference type="EMBL" id="MCL6268639.1"/>
    </source>
</evidence>
<dbReference type="InterPro" id="IPR000847">
    <property type="entry name" value="LysR_HTH_N"/>
</dbReference>
<dbReference type="Gene3D" id="1.10.10.10">
    <property type="entry name" value="Winged helix-like DNA-binding domain superfamily/Winged helix DNA-binding domain"/>
    <property type="match status" value="1"/>
</dbReference>
<dbReference type="SUPFAM" id="SSF53850">
    <property type="entry name" value="Periplasmic binding protein-like II"/>
    <property type="match status" value="1"/>
</dbReference>
<evidence type="ECO:0000256" key="4">
    <source>
        <dbReference type="ARBA" id="ARBA00023163"/>
    </source>
</evidence>
<feature type="domain" description="HTH lysR-type" evidence="5">
    <location>
        <begin position="9"/>
        <end position="66"/>
    </location>
</feature>
<dbReference type="PANTHER" id="PTHR30118:SF15">
    <property type="entry name" value="TRANSCRIPTIONAL REGULATORY PROTEIN"/>
    <property type="match status" value="1"/>
</dbReference>
<gene>
    <name evidence="6" type="ORF">M3P05_01555</name>
</gene>
<evidence type="ECO:0000256" key="1">
    <source>
        <dbReference type="ARBA" id="ARBA00009437"/>
    </source>
</evidence>
<dbReference type="Gene3D" id="3.40.190.10">
    <property type="entry name" value="Periplasmic binding protein-like II"/>
    <property type="match status" value="2"/>
</dbReference>
<keyword evidence="4" id="KW-0804">Transcription</keyword>
<dbReference type="PANTHER" id="PTHR30118">
    <property type="entry name" value="HTH-TYPE TRANSCRIPTIONAL REGULATOR LEUO-RELATED"/>
    <property type="match status" value="1"/>
</dbReference>
<name>A0ABT0PB84_9GAMM</name>
<dbReference type="PRINTS" id="PR00039">
    <property type="entry name" value="HTHLYSR"/>
</dbReference>
<comment type="caution">
    <text evidence="6">The sequence shown here is derived from an EMBL/GenBank/DDBJ whole genome shotgun (WGS) entry which is preliminary data.</text>
</comment>
<dbReference type="InterPro" id="IPR005119">
    <property type="entry name" value="LysR_subst-bd"/>
</dbReference>
<reference evidence="6 7" key="1">
    <citation type="submission" date="2022-05" db="EMBL/GenBank/DDBJ databases">
        <authorList>
            <person name="Park J.-S."/>
        </authorList>
    </citation>
    <scope>NUCLEOTIDE SEQUENCE [LARGE SCALE GENOMIC DNA]</scope>
    <source>
        <strain evidence="6 7">2012CJ34-2</strain>
    </source>
</reference>
<evidence type="ECO:0000313" key="7">
    <source>
        <dbReference type="Proteomes" id="UP001203338"/>
    </source>
</evidence>
<dbReference type="CDD" id="cd08417">
    <property type="entry name" value="PBP2_Nitroaromatics_like"/>
    <property type="match status" value="1"/>
</dbReference>
<evidence type="ECO:0000256" key="3">
    <source>
        <dbReference type="ARBA" id="ARBA00023125"/>
    </source>
</evidence>
<dbReference type="PROSITE" id="PS50931">
    <property type="entry name" value="HTH_LYSR"/>
    <property type="match status" value="1"/>
</dbReference>
<proteinExistence type="inferred from homology"/>
<evidence type="ECO:0000256" key="2">
    <source>
        <dbReference type="ARBA" id="ARBA00023015"/>
    </source>
</evidence>
<accession>A0ABT0PB84</accession>
<dbReference type="InterPro" id="IPR050389">
    <property type="entry name" value="LysR-type_TF"/>
</dbReference>
<keyword evidence="3" id="KW-0238">DNA-binding</keyword>
<keyword evidence="2" id="KW-0805">Transcription regulation</keyword>
<evidence type="ECO:0000259" key="5">
    <source>
        <dbReference type="PROSITE" id="PS50931"/>
    </source>
</evidence>
<dbReference type="EMBL" id="JAMFLX010000002">
    <property type="protein sequence ID" value="MCL6268639.1"/>
    <property type="molecule type" value="Genomic_DNA"/>
</dbReference>
<dbReference type="InterPro" id="IPR037402">
    <property type="entry name" value="YidZ_PBP2"/>
</dbReference>
<sequence>MNPDALRRYDLNLLITLNVLLEECNVSRAAERLHLSQSAISRSLGRLRDIFEDELFVRRPHGLQPTSRALEIQSELAEALNMVSRVVEPSSFDPLSCKHKFAISVMEHISVQLIPRLLMRLAKDAPNVRLRVCPWSKNSVSDMSSGKLDMCINIIPIDRPDIHRRVIAHAQACVFMSRNHPLAGRRNLNLNEYMAYPRIGVEIPEFQENPFVRKIMMLLGNREVLMSTPDHHLALQVVSDTQALMIGTTCLTRPIIEQYSLCAAELPPELKALKGDYQMSWHRLRHRDHAHIWFRQLVMEECEKLMNEEAETAALYDVQPPTEQEFHLCKTPASLLRS</sequence>
<protein>
    <submittedName>
        <fullName evidence="6">LysR family transcriptional regulator</fullName>
    </submittedName>
</protein>
<comment type="similarity">
    <text evidence="1">Belongs to the LysR transcriptional regulatory family.</text>
</comment>
<keyword evidence="7" id="KW-1185">Reference proteome</keyword>
<organism evidence="6 7">
    <name type="scientific">Parendozoicomonas callyspongiae</name>
    <dbReference type="NCBI Taxonomy" id="2942213"/>
    <lineage>
        <taxon>Bacteria</taxon>
        <taxon>Pseudomonadati</taxon>
        <taxon>Pseudomonadota</taxon>
        <taxon>Gammaproteobacteria</taxon>
        <taxon>Oceanospirillales</taxon>
        <taxon>Endozoicomonadaceae</taxon>
        <taxon>Parendozoicomonas</taxon>
    </lineage>
</organism>
<dbReference type="Pfam" id="PF03466">
    <property type="entry name" value="LysR_substrate"/>
    <property type="match status" value="1"/>
</dbReference>
<dbReference type="RefSeq" id="WP_249697478.1">
    <property type="nucleotide sequence ID" value="NZ_JAMFLX010000002.1"/>
</dbReference>
<dbReference type="InterPro" id="IPR036388">
    <property type="entry name" value="WH-like_DNA-bd_sf"/>
</dbReference>
<dbReference type="Proteomes" id="UP001203338">
    <property type="component" value="Unassembled WGS sequence"/>
</dbReference>
<dbReference type="SUPFAM" id="SSF46785">
    <property type="entry name" value="Winged helix' DNA-binding domain"/>
    <property type="match status" value="1"/>
</dbReference>
<dbReference type="InterPro" id="IPR036390">
    <property type="entry name" value="WH_DNA-bd_sf"/>
</dbReference>
<dbReference type="Pfam" id="PF00126">
    <property type="entry name" value="HTH_1"/>
    <property type="match status" value="1"/>
</dbReference>